<evidence type="ECO:0000256" key="1">
    <source>
        <dbReference type="ARBA" id="ARBA00004167"/>
    </source>
</evidence>
<gene>
    <name evidence="7" type="ORF">SAMN04488071_1592</name>
</gene>
<dbReference type="PANTHER" id="PTHR34478:SF1">
    <property type="entry name" value="PROTEIN LEMA"/>
    <property type="match status" value="1"/>
</dbReference>
<dbReference type="Gene3D" id="1.20.1440.20">
    <property type="entry name" value="LemA-like domain"/>
    <property type="match status" value="1"/>
</dbReference>
<dbReference type="GO" id="GO:0016020">
    <property type="term" value="C:membrane"/>
    <property type="evidence" value="ECO:0007669"/>
    <property type="project" value="UniProtKB-SubCell"/>
</dbReference>
<sequence>MTAVYIILGVAALLLLYVVSVYNKLVGLRVRKNEAWSDIDVQMKRRYDLIPNLVQTVKGYASHEKETLERVIAARSAAVSATGSPADQAQAENMLTGALRQLLAVSEAYPDLKADKNFANLSDKLHEVEDHIQKARRFYNGNVRELNVAVQEFPSNVVANMFGFARAEFFELDDAEAEAVKQAPKVEF</sequence>
<dbReference type="RefSeq" id="WP_068302502.1">
    <property type="nucleotide sequence ID" value="NZ_FNAK01000003.1"/>
</dbReference>
<dbReference type="SUPFAM" id="SSF140478">
    <property type="entry name" value="LemA-like"/>
    <property type="match status" value="1"/>
</dbReference>
<organism evidence="7 8">
    <name type="scientific">Kordiimonas lacus</name>
    <dbReference type="NCBI Taxonomy" id="637679"/>
    <lineage>
        <taxon>Bacteria</taxon>
        <taxon>Pseudomonadati</taxon>
        <taxon>Pseudomonadota</taxon>
        <taxon>Alphaproteobacteria</taxon>
        <taxon>Kordiimonadales</taxon>
        <taxon>Kordiimonadaceae</taxon>
        <taxon>Kordiimonas</taxon>
    </lineage>
</organism>
<dbReference type="Proteomes" id="UP000183685">
    <property type="component" value="Unassembled WGS sequence"/>
</dbReference>
<evidence type="ECO:0000256" key="5">
    <source>
        <dbReference type="ARBA" id="ARBA00023136"/>
    </source>
</evidence>
<dbReference type="STRING" id="637679.GCA_001550055_01273"/>
<feature type="transmembrane region" description="Helical" evidence="6">
    <location>
        <begin position="6"/>
        <end position="23"/>
    </location>
</feature>
<dbReference type="Pfam" id="PF04011">
    <property type="entry name" value="LemA"/>
    <property type="match status" value="1"/>
</dbReference>
<dbReference type="AlphaFoldDB" id="A0A1G6YEI8"/>
<reference evidence="7 8" key="1">
    <citation type="submission" date="2016-10" db="EMBL/GenBank/DDBJ databases">
        <authorList>
            <person name="de Groot N.N."/>
        </authorList>
    </citation>
    <scope>NUCLEOTIDE SEQUENCE [LARGE SCALE GENOMIC DNA]</scope>
    <source>
        <strain evidence="7 8">CGMCC 1.9109</strain>
    </source>
</reference>
<keyword evidence="8" id="KW-1185">Reference proteome</keyword>
<dbReference type="InterPro" id="IPR023353">
    <property type="entry name" value="LemA-like_dom_sf"/>
</dbReference>
<accession>A0A1G6YEI8</accession>
<name>A0A1G6YEI8_9PROT</name>
<dbReference type="PANTHER" id="PTHR34478">
    <property type="entry name" value="PROTEIN LEMA"/>
    <property type="match status" value="1"/>
</dbReference>
<keyword evidence="4 6" id="KW-1133">Transmembrane helix</keyword>
<dbReference type="InterPro" id="IPR007156">
    <property type="entry name" value="MamQ_LemA"/>
</dbReference>
<evidence type="ECO:0000256" key="4">
    <source>
        <dbReference type="ARBA" id="ARBA00022989"/>
    </source>
</evidence>
<evidence type="ECO:0000256" key="6">
    <source>
        <dbReference type="SAM" id="Phobius"/>
    </source>
</evidence>
<comment type="similarity">
    <text evidence="2">Belongs to the LemA family.</text>
</comment>
<evidence type="ECO:0000313" key="7">
    <source>
        <dbReference type="EMBL" id="SDD88701.1"/>
    </source>
</evidence>
<evidence type="ECO:0000256" key="3">
    <source>
        <dbReference type="ARBA" id="ARBA00022692"/>
    </source>
</evidence>
<evidence type="ECO:0000256" key="2">
    <source>
        <dbReference type="ARBA" id="ARBA00008854"/>
    </source>
</evidence>
<comment type="subcellular location">
    <subcellularLocation>
        <location evidence="1">Membrane</location>
        <topology evidence="1">Single-pass membrane protein</topology>
    </subcellularLocation>
</comment>
<keyword evidence="3 6" id="KW-0812">Transmembrane</keyword>
<keyword evidence="5 6" id="KW-0472">Membrane</keyword>
<protein>
    <submittedName>
        <fullName evidence="7">LemA protein</fullName>
    </submittedName>
</protein>
<dbReference type="OrthoDB" id="9804152at2"/>
<dbReference type="EMBL" id="FNAK01000003">
    <property type="protein sequence ID" value="SDD88701.1"/>
    <property type="molecule type" value="Genomic_DNA"/>
</dbReference>
<proteinExistence type="inferred from homology"/>
<evidence type="ECO:0000313" key="8">
    <source>
        <dbReference type="Proteomes" id="UP000183685"/>
    </source>
</evidence>